<gene>
    <name evidence="9" type="ORF">IAA28_05150</name>
</gene>
<dbReference type="NCBIfam" id="TIGR02937">
    <property type="entry name" value="sigma70-ECF"/>
    <property type="match status" value="1"/>
</dbReference>
<dbReference type="InterPro" id="IPR013324">
    <property type="entry name" value="RNA_pol_sigma_r3/r4-like"/>
</dbReference>
<dbReference type="AlphaFoldDB" id="A0A9D1W449"/>
<evidence type="ECO:0000256" key="6">
    <source>
        <dbReference type="RuleBase" id="RU000716"/>
    </source>
</evidence>
<evidence type="ECO:0000256" key="5">
    <source>
        <dbReference type="ARBA" id="ARBA00023163"/>
    </source>
</evidence>
<dbReference type="InterPro" id="IPR014284">
    <property type="entry name" value="RNA_pol_sigma-70_dom"/>
</dbReference>
<dbReference type="SUPFAM" id="SSF88659">
    <property type="entry name" value="Sigma3 and sigma4 domains of RNA polymerase sigma factors"/>
    <property type="match status" value="1"/>
</dbReference>
<name>A0A9D1W449_9FIRM</name>
<dbReference type="InterPro" id="IPR036388">
    <property type="entry name" value="WH-like_DNA-bd_sf"/>
</dbReference>
<dbReference type="EMBL" id="DXEU01000091">
    <property type="protein sequence ID" value="HIX52173.1"/>
    <property type="molecule type" value="Genomic_DNA"/>
</dbReference>
<dbReference type="Gene3D" id="1.10.10.10">
    <property type="entry name" value="Winged helix-like DNA-binding domain superfamily/Winged helix DNA-binding domain"/>
    <property type="match status" value="1"/>
</dbReference>
<dbReference type="Proteomes" id="UP000886780">
    <property type="component" value="Unassembled WGS sequence"/>
</dbReference>
<proteinExistence type="inferred from homology"/>
<dbReference type="GO" id="GO:0006352">
    <property type="term" value="P:DNA-templated transcription initiation"/>
    <property type="evidence" value="ECO:0007669"/>
    <property type="project" value="InterPro"/>
</dbReference>
<keyword evidence="4 6" id="KW-0238">DNA-binding</keyword>
<evidence type="ECO:0000313" key="9">
    <source>
        <dbReference type="EMBL" id="HIX52173.1"/>
    </source>
</evidence>
<dbReference type="InterPro" id="IPR013325">
    <property type="entry name" value="RNA_pol_sigma_r2"/>
</dbReference>
<dbReference type="SUPFAM" id="SSF88946">
    <property type="entry name" value="Sigma2 domain of RNA polymerase sigma factors"/>
    <property type="match status" value="1"/>
</dbReference>
<feature type="region of interest" description="Disordered" evidence="7">
    <location>
        <begin position="158"/>
        <end position="177"/>
    </location>
</feature>
<dbReference type="PANTHER" id="PTHR43133">
    <property type="entry name" value="RNA POLYMERASE ECF-TYPE SIGMA FACTO"/>
    <property type="match status" value="1"/>
</dbReference>
<feature type="domain" description="RNA polymerase sigma-70 region 2" evidence="8">
    <location>
        <begin position="1"/>
        <end position="68"/>
    </location>
</feature>
<comment type="caution">
    <text evidence="9">The sequence shown here is derived from an EMBL/GenBank/DDBJ whole genome shotgun (WGS) entry which is preliminary data.</text>
</comment>
<dbReference type="PROSITE" id="PS01063">
    <property type="entry name" value="SIGMA70_ECF"/>
    <property type="match status" value="1"/>
</dbReference>
<keyword evidence="5 6" id="KW-0804">Transcription</keyword>
<evidence type="ECO:0000259" key="8">
    <source>
        <dbReference type="Pfam" id="PF04542"/>
    </source>
</evidence>
<accession>A0A9D1W449</accession>
<evidence type="ECO:0000256" key="4">
    <source>
        <dbReference type="ARBA" id="ARBA00023125"/>
    </source>
</evidence>
<dbReference type="InterPro" id="IPR000838">
    <property type="entry name" value="RNA_pol_sigma70_ECF_CS"/>
</dbReference>
<evidence type="ECO:0000313" key="10">
    <source>
        <dbReference type="Proteomes" id="UP000886780"/>
    </source>
</evidence>
<protein>
    <recommendedName>
        <fullName evidence="6">RNA polymerase sigma factor</fullName>
    </recommendedName>
</protein>
<reference evidence="9" key="2">
    <citation type="submission" date="2021-04" db="EMBL/GenBank/DDBJ databases">
        <authorList>
            <person name="Gilroy R."/>
        </authorList>
    </citation>
    <scope>NUCLEOTIDE SEQUENCE</scope>
    <source>
        <strain evidence="9">ChiGjej4B4-12881</strain>
    </source>
</reference>
<evidence type="ECO:0000256" key="2">
    <source>
        <dbReference type="ARBA" id="ARBA00023015"/>
    </source>
</evidence>
<dbReference type="PANTHER" id="PTHR43133:SF60">
    <property type="entry name" value="RNA POLYMERASE SIGMA FACTOR SIGV"/>
    <property type="match status" value="1"/>
</dbReference>
<dbReference type="Pfam" id="PF04542">
    <property type="entry name" value="Sigma70_r2"/>
    <property type="match status" value="1"/>
</dbReference>
<reference evidence="9" key="1">
    <citation type="journal article" date="2021" name="PeerJ">
        <title>Extensive microbial diversity within the chicken gut microbiome revealed by metagenomics and culture.</title>
        <authorList>
            <person name="Gilroy R."/>
            <person name="Ravi A."/>
            <person name="Getino M."/>
            <person name="Pursley I."/>
            <person name="Horton D.L."/>
            <person name="Alikhan N.F."/>
            <person name="Baker D."/>
            <person name="Gharbi K."/>
            <person name="Hall N."/>
            <person name="Watson M."/>
            <person name="Adriaenssens E.M."/>
            <person name="Foster-Nyarko E."/>
            <person name="Jarju S."/>
            <person name="Secka A."/>
            <person name="Antonio M."/>
            <person name="Oren A."/>
            <person name="Chaudhuri R.R."/>
            <person name="La Ragione R."/>
            <person name="Hildebrand F."/>
            <person name="Pallen M.J."/>
        </authorList>
    </citation>
    <scope>NUCLEOTIDE SEQUENCE</scope>
    <source>
        <strain evidence="9">ChiGjej4B4-12881</strain>
    </source>
</reference>
<dbReference type="InterPro" id="IPR007627">
    <property type="entry name" value="RNA_pol_sigma70_r2"/>
</dbReference>
<comment type="similarity">
    <text evidence="1 6">Belongs to the sigma-70 factor family. ECF subfamily.</text>
</comment>
<dbReference type="InterPro" id="IPR039425">
    <property type="entry name" value="RNA_pol_sigma-70-like"/>
</dbReference>
<organism evidence="9 10">
    <name type="scientific">Candidatus Lachnoclostridium stercoripullorum</name>
    <dbReference type="NCBI Taxonomy" id="2838635"/>
    <lineage>
        <taxon>Bacteria</taxon>
        <taxon>Bacillati</taxon>
        <taxon>Bacillota</taxon>
        <taxon>Clostridia</taxon>
        <taxon>Lachnospirales</taxon>
        <taxon>Lachnospiraceae</taxon>
    </lineage>
</organism>
<keyword evidence="3 6" id="KW-0731">Sigma factor</keyword>
<evidence type="ECO:0000256" key="1">
    <source>
        <dbReference type="ARBA" id="ARBA00010641"/>
    </source>
</evidence>
<dbReference type="GO" id="GO:0003677">
    <property type="term" value="F:DNA binding"/>
    <property type="evidence" value="ECO:0007669"/>
    <property type="project" value="UniProtKB-KW"/>
</dbReference>
<evidence type="ECO:0000256" key="3">
    <source>
        <dbReference type="ARBA" id="ARBA00023082"/>
    </source>
</evidence>
<dbReference type="GO" id="GO:0016987">
    <property type="term" value="F:sigma factor activity"/>
    <property type="evidence" value="ECO:0007669"/>
    <property type="project" value="UniProtKB-KW"/>
</dbReference>
<keyword evidence="2 6" id="KW-0805">Transcription regulation</keyword>
<evidence type="ECO:0000256" key="7">
    <source>
        <dbReference type="SAM" id="MobiDB-lite"/>
    </source>
</evidence>
<dbReference type="Gene3D" id="1.10.1740.10">
    <property type="match status" value="1"/>
</dbReference>
<sequence>MIDQYQNLIYSICYRLTGDYFEAEDLAQDTFLSAYKNLSSFDGKNERAWLCRIATNKCIDYLKRAGRRSVPTEDSFFISVPADSASPENTALDLAVREELYRRCMSLKSPYREVALDYFYRELSLQEMAARTGRNIKTLQTQMYRAKAMLRKLYRKEDAHHGLPESSAGTAGRDLPQ</sequence>